<dbReference type="Pfam" id="PF08241">
    <property type="entry name" value="Methyltransf_11"/>
    <property type="match status" value="1"/>
</dbReference>
<dbReference type="InterPro" id="IPR013216">
    <property type="entry name" value="Methyltransf_11"/>
</dbReference>
<dbReference type="AlphaFoldDB" id="X0ZW99"/>
<dbReference type="GO" id="GO:0008757">
    <property type="term" value="F:S-adenosylmethionine-dependent methyltransferase activity"/>
    <property type="evidence" value="ECO:0007669"/>
    <property type="project" value="InterPro"/>
</dbReference>
<feature type="non-terminal residue" evidence="2">
    <location>
        <position position="1"/>
    </location>
</feature>
<organism evidence="2">
    <name type="scientific">marine sediment metagenome</name>
    <dbReference type="NCBI Taxonomy" id="412755"/>
    <lineage>
        <taxon>unclassified sequences</taxon>
        <taxon>metagenomes</taxon>
        <taxon>ecological metagenomes</taxon>
    </lineage>
</organism>
<evidence type="ECO:0000313" key="2">
    <source>
        <dbReference type="EMBL" id="GAG74085.1"/>
    </source>
</evidence>
<dbReference type="Gene3D" id="3.40.50.150">
    <property type="entry name" value="Vaccinia Virus protein VP39"/>
    <property type="match status" value="1"/>
</dbReference>
<dbReference type="CDD" id="cd02440">
    <property type="entry name" value="AdoMet_MTases"/>
    <property type="match status" value="1"/>
</dbReference>
<dbReference type="SUPFAM" id="SSF53335">
    <property type="entry name" value="S-adenosyl-L-methionine-dependent methyltransferases"/>
    <property type="match status" value="1"/>
</dbReference>
<dbReference type="EMBL" id="BART01001946">
    <property type="protein sequence ID" value="GAG74085.1"/>
    <property type="molecule type" value="Genomic_DNA"/>
</dbReference>
<evidence type="ECO:0000259" key="1">
    <source>
        <dbReference type="Pfam" id="PF08241"/>
    </source>
</evidence>
<protein>
    <recommendedName>
        <fullName evidence="1">Methyltransferase type 11 domain-containing protein</fullName>
    </recommendedName>
</protein>
<feature type="domain" description="Methyltransferase type 11" evidence="1">
    <location>
        <begin position="20"/>
        <end position="104"/>
    </location>
</feature>
<gene>
    <name evidence="2" type="ORF">S01H4_06352</name>
</gene>
<dbReference type="InterPro" id="IPR029063">
    <property type="entry name" value="SAM-dependent_MTases_sf"/>
</dbReference>
<accession>X0ZW99</accession>
<sequence>EVTDQFYQKILKNLKGTKLLNIGCGKYLIPRFIKSKNIKAFGLDIDEAVLSKRILKTDINKDPFPFADNEFDFVVSLWSVEHFSNFNFLIESQRVLKKDGYFIFVTPNVLYPIMLANKILPYSWSDYLRKKLGKWGSNDPAFYRFNNYHIIKREARKAGFIIERIDFAGPANALNYSENPFFQKVCSTWERIINNPVLFWLKPILIVSLRKD</sequence>
<comment type="caution">
    <text evidence="2">The sequence shown here is derived from an EMBL/GenBank/DDBJ whole genome shotgun (WGS) entry which is preliminary data.</text>
</comment>
<proteinExistence type="predicted"/>
<name>X0ZW99_9ZZZZ</name>
<reference evidence="2" key="1">
    <citation type="journal article" date="2014" name="Front. Microbiol.">
        <title>High frequency of phylogenetically diverse reductive dehalogenase-homologous genes in deep subseafloor sedimentary metagenomes.</title>
        <authorList>
            <person name="Kawai M."/>
            <person name="Futagami T."/>
            <person name="Toyoda A."/>
            <person name="Takaki Y."/>
            <person name="Nishi S."/>
            <person name="Hori S."/>
            <person name="Arai W."/>
            <person name="Tsubouchi T."/>
            <person name="Morono Y."/>
            <person name="Uchiyama I."/>
            <person name="Ito T."/>
            <person name="Fujiyama A."/>
            <person name="Inagaki F."/>
            <person name="Takami H."/>
        </authorList>
    </citation>
    <scope>NUCLEOTIDE SEQUENCE</scope>
    <source>
        <strain evidence="2">Expedition CK06-06</strain>
    </source>
</reference>